<dbReference type="AlphaFoldDB" id="A0A3B0RJV9"/>
<accession>A0A3B0RJV9</accession>
<protein>
    <submittedName>
        <fullName evidence="1">Uncharacterized protein</fullName>
    </submittedName>
</protein>
<name>A0A3B0RJV9_9ZZZZ</name>
<organism evidence="1">
    <name type="scientific">hydrothermal vent metagenome</name>
    <dbReference type="NCBI Taxonomy" id="652676"/>
    <lineage>
        <taxon>unclassified sequences</taxon>
        <taxon>metagenomes</taxon>
        <taxon>ecological metagenomes</taxon>
    </lineage>
</organism>
<dbReference type="EMBL" id="UOEA01000073">
    <property type="protein sequence ID" value="VAV84803.1"/>
    <property type="molecule type" value="Genomic_DNA"/>
</dbReference>
<reference evidence="1" key="1">
    <citation type="submission" date="2018-06" db="EMBL/GenBank/DDBJ databases">
        <authorList>
            <person name="Zhirakovskaya E."/>
        </authorList>
    </citation>
    <scope>NUCLEOTIDE SEQUENCE</scope>
</reference>
<evidence type="ECO:0000313" key="1">
    <source>
        <dbReference type="EMBL" id="VAV84803.1"/>
    </source>
</evidence>
<proteinExistence type="predicted"/>
<gene>
    <name evidence="1" type="ORF">MNBD_DELTA01-1888</name>
</gene>
<sequence length="40" mass="4745">MVCKNRRREYLLYVGWVEDIYDSNWGAGSEPCFEPEVGFE</sequence>